<dbReference type="PANTHER" id="PTHR10807">
    <property type="entry name" value="MYOTUBULARIN-RELATED"/>
    <property type="match status" value="1"/>
</dbReference>
<feature type="domain" description="Myotubularin phosphatase" evidence="3">
    <location>
        <begin position="6"/>
        <end position="409"/>
    </location>
</feature>
<dbReference type="InterPro" id="IPR016130">
    <property type="entry name" value="Tyr_Pase_AS"/>
</dbReference>
<dbReference type="InterPro" id="IPR003595">
    <property type="entry name" value="Tyr_Pase_cat"/>
</dbReference>
<dbReference type="Proteomes" id="UP000789595">
    <property type="component" value="Unassembled WGS sequence"/>
</dbReference>
<feature type="non-terminal residue" evidence="4">
    <location>
        <position position="1"/>
    </location>
</feature>
<gene>
    <name evidence="4" type="ORF">PECAL_5P00770</name>
</gene>
<reference evidence="4" key="1">
    <citation type="submission" date="2021-11" db="EMBL/GenBank/DDBJ databases">
        <authorList>
            <consortium name="Genoscope - CEA"/>
            <person name="William W."/>
        </authorList>
    </citation>
    <scope>NUCLEOTIDE SEQUENCE</scope>
</reference>
<dbReference type="PANTHER" id="PTHR10807:SF128">
    <property type="entry name" value="PHOSPHATIDYLINOSITOL-3,5-BISPHOSPHATE 3-PHOSPHATASE"/>
    <property type="match status" value="1"/>
</dbReference>
<evidence type="ECO:0000313" key="5">
    <source>
        <dbReference type="Proteomes" id="UP000789595"/>
    </source>
</evidence>
<name>A0A8J2SMY4_9STRA</name>
<dbReference type="PROSITE" id="PS00383">
    <property type="entry name" value="TYR_PHOSPHATASE_1"/>
    <property type="match status" value="1"/>
</dbReference>
<organism evidence="4 5">
    <name type="scientific">Pelagomonas calceolata</name>
    <dbReference type="NCBI Taxonomy" id="35677"/>
    <lineage>
        <taxon>Eukaryota</taxon>
        <taxon>Sar</taxon>
        <taxon>Stramenopiles</taxon>
        <taxon>Ochrophyta</taxon>
        <taxon>Pelagophyceae</taxon>
        <taxon>Pelagomonadales</taxon>
        <taxon>Pelagomonadaceae</taxon>
        <taxon>Pelagomonas</taxon>
    </lineage>
</organism>
<evidence type="ECO:0000256" key="2">
    <source>
        <dbReference type="PIRSR" id="PIRSR630564-2"/>
    </source>
</evidence>
<protein>
    <recommendedName>
        <fullName evidence="3">Myotubularin phosphatase domain-containing protein</fullName>
    </recommendedName>
</protein>
<evidence type="ECO:0000313" key="4">
    <source>
        <dbReference type="EMBL" id="CAH0375548.1"/>
    </source>
</evidence>
<dbReference type="OrthoDB" id="201973at2759"/>
<feature type="binding site" evidence="2">
    <location>
        <begin position="246"/>
        <end position="252"/>
    </location>
    <ligand>
        <name>substrate</name>
    </ligand>
</feature>
<dbReference type="GO" id="GO:0005737">
    <property type="term" value="C:cytoplasm"/>
    <property type="evidence" value="ECO:0007669"/>
    <property type="project" value="TreeGrafter"/>
</dbReference>
<accession>A0A8J2SMY4</accession>
<evidence type="ECO:0000256" key="1">
    <source>
        <dbReference type="PIRSR" id="PIRSR630564-1"/>
    </source>
</evidence>
<feature type="active site" description="Phosphocysteine intermediate" evidence="1">
    <location>
        <position position="246"/>
    </location>
</feature>
<sequence>RAPSQSGADVDLGAEFARQGVATDARWRFTQANSSYDLCATYPPLLIVPAALSDARLKEGSRWRSKRRVPVLTWYDRASGAALIRASQPKSGITGAHVDDAALLHVRAAAARSRGAVAARLDDPTAFDDEEGFANSSPYKSTTAPILRICDCRSIVAAKANQLAGRGHETTSKLGGSRAATLEFLDLENFHVIRNAKKRLSEASTLEDYYRALHESRWPVYVQALISAAKVVADHLDRGDPCFVHCSDGWDRTPQVCALAQIIVDPYFRTIKGFAVLIEKDFCAFGHPFAMRSGSKGEGEAGPVFDQFLECVQSLRRGAPASFEFTESLLALLKEHVYSRFFGNFLRDSDAERCGDDAVSVWRVVESDPGRFSSPVYDSSASRRLPVLSKPSADVELELLRARIRALEK</sequence>
<dbReference type="InterPro" id="IPR030564">
    <property type="entry name" value="Myotubularin"/>
</dbReference>
<dbReference type="Pfam" id="PF06602">
    <property type="entry name" value="Myotub-related"/>
    <property type="match status" value="1"/>
</dbReference>
<dbReference type="Gene3D" id="3.90.190.10">
    <property type="entry name" value="Protein tyrosine phosphatase superfamily"/>
    <property type="match status" value="1"/>
</dbReference>
<evidence type="ECO:0000259" key="3">
    <source>
        <dbReference type="PROSITE" id="PS51339"/>
    </source>
</evidence>
<dbReference type="SMART" id="SM00404">
    <property type="entry name" value="PTPc_motif"/>
    <property type="match status" value="1"/>
</dbReference>
<dbReference type="EMBL" id="CAKKNE010000005">
    <property type="protein sequence ID" value="CAH0375548.1"/>
    <property type="molecule type" value="Genomic_DNA"/>
</dbReference>
<proteinExistence type="predicted"/>
<dbReference type="SUPFAM" id="SSF52799">
    <property type="entry name" value="(Phosphotyrosine protein) phosphatases II"/>
    <property type="match status" value="1"/>
</dbReference>
<keyword evidence="5" id="KW-1185">Reference proteome</keyword>
<dbReference type="AlphaFoldDB" id="A0A8J2SMY4"/>
<dbReference type="InterPro" id="IPR010569">
    <property type="entry name" value="Myotubularin-like_Pase_dom"/>
</dbReference>
<dbReference type="InterPro" id="IPR029021">
    <property type="entry name" value="Prot-tyrosine_phosphatase-like"/>
</dbReference>
<comment type="caution">
    <text evidence="4">The sequence shown here is derived from an EMBL/GenBank/DDBJ whole genome shotgun (WGS) entry which is preliminary data.</text>
</comment>
<dbReference type="PROSITE" id="PS51339">
    <property type="entry name" value="PPASE_MYOTUBULARIN"/>
    <property type="match status" value="1"/>
</dbReference>